<proteinExistence type="predicted"/>
<dbReference type="RefSeq" id="WP_284921486.1">
    <property type="nucleotide sequence ID" value="NZ_CP126980.1"/>
</dbReference>
<sequence>MRITEQRAWTRISALGDVTVDSLTGRCLHQATPEDITTGTLTDAAARELTANLERPAGEAVTGDAIYYVVCSHGTPVAWLTYDARVITPGAELTDRQRHHRDRAIRALTQLSRHAMSVLAALRDERDQRSPGNRPEPGSGQTAILIARPQDPTLTWWTRAGTTLAATMAQIGELTRDPDLDRVLVVETHGYGGYRRGSQPVPLAVLCAIEQLAVEHDLPPAAIGEWLHRETGSAPDSPLTTGKAVIARFDAAYHGRFRSQREFAETERDLRGWTEALAAAQIPLNLFDLDLFTGQVFADQAHAIALPRGDIAVFQRSA</sequence>
<organism evidence="1 2">
    <name type="scientific">Actinoplanes oblitus</name>
    <dbReference type="NCBI Taxonomy" id="3040509"/>
    <lineage>
        <taxon>Bacteria</taxon>
        <taxon>Bacillati</taxon>
        <taxon>Actinomycetota</taxon>
        <taxon>Actinomycetes</taxon>
        <taxon>Micromonosporales</taxon>
        <taxon>Micromonosporaceae</taxon>
        <taxon>Actinoplanes</taxon>
    </lineage>
</organism>
<accession>A0ABY8WRD9</accession>
<evidence type="ECO:0008006" key="3">
    <source>
        <dbReference type="Google" id="ProtNLM"/>
    </source>
</evidence>
<dbReference type="EMBL" id="CP126980">
    <property type="protein sequence ID" value="WIN00028.1"/>
    <property type="molecule type" value="Genomic_DNA"/>
</dbReference>
<keyword evidence="2" id="KW-1185">Reference proteome</keyword>
<gene>
    <name evidence="1" type="ORF">ACTOB_003703</name>
</gene>
<evidence type="ECO:0000313" key="1">
    <source>
        <dbReference type="EMBL" id="WIN00028.1"/>
    </source>
</evidence>
<name>A0ABY8WRD9_9ACTN</name>
<reference evidence="1 2" key="1">
    <citation type="submission" date="2023-06" db="EMBL/GenBank/DDBJ databases">
        <authorList>
            <person name="Yushchuk O."/>
            <person name="Binda E."/>
            <person name="Ruckert-Reed C."/>
            <person name="Fedorenko V."/>
            <person name="Kalinowski J."/>
            <person name="Marinelli F."/>
        </authorList>
    </citation>
    <scope>NUCLEOTIDE SEQUENCE [LARGE SCALE GENOMIC DNA]</scope>
    <source>
        <strain evidence="1 2">NRRL 3884</strain>
    </source>
</reference>
<protein>
    <recommendedName>
        <fullName evidence="3">YcaO domain-containing protein</fullName>
    </recommendedName>
</protein>
<dbReference type="Proteomes" id="UP001240150">
    <property type="component" value="Chromosome"/>
</dbReference>
<evidence type="ECO:0000313" key="2">
    <source>
        <dbReference type="Proteomes" id="UP001240150"/>
    </source>
</evidence>